<dbReference type="SUPFAM" id="SSF56563">
    <property type="entry name" value="Major capsid protein gp5"/>
    <property type="match status" value="1"/>
</dbReference>
<comment type="caution">
    <text evidence="3">The sequence shown here is derived from an EMBL/GenBank/DDBJ whole genome shotgun (WGS) entry which is preliminary data.</text>
</comment>
<evidence type="ECO:0000313" key="4">
    <source>
        <dbReference type="Proteomes" id="UP000758701"/>
    </source>
</evidence>
<dbReference type="Gene3D" id="3.30.2400.10">
    <property type="entry name" value="Major capsid protein gp5"/>
    <property type="match status" value="1"/>
</dbReference>
<dbReference type="InterPro" id="IPR054612">
    <property type="entry name" value="Phage_capsid-like_C"/>
</dbReference>
<evidence type="ECO:0000313" key="3">
    <source>
        <dbReference type="EMBL" id="MBZ6151466.1"/>
    </source>
</evidence>
<accession>A0ABS7W2P0</accession>
<dbReference type="InterPro" id="IPR024455">
    <property type="entry name" value="Phage_capsid"/>
</dbReference>
<gene>
    <name evidence="3" type="ORF">KVH32_09810</name>
</gene>
<dbReference type="Proteomes" id="UP000758701">
    <property type="component" value="Unassembled WGS sequence"/>
</dbReference>
<protein>
    <submittedName>
        <fullName evidence="3">Phage major capsid protein</fullName>
    </submittedName>
</protein>
<dbReference type="EMBL" id="JAHSTP010000003">
    <property type="protein sequence ID" value="MBZ6151466.1"/>
    <property type="molecule type" value="Genomic_DNA"/>
</dbReference>
<dbReference type="Pfam" id="PF05065">
    <property type="entry name" value="Phage_capsid"/>
    <property type="match status" value="1"/>
</dbReference>
<organism evidence="3 4">
    <name type="scientific">Streptomyces olivaceus</name>
    <dbReference type="NCBI Taxonomy" id="47716"/>
    <lineage>
        <taxon>Bacteria</taxon>
        <taxon>Bacillati</taxon>
        <taxon>Actinomycetota</taxon>
        <taxon>Actinomycetes</taxon>
        <taxon>Kitasatosporales</taxon>
        <taxon>Streptomycetaceae</taxon>
        <taxon>Streptomyces</taxon>
    </lineage>
</organism>
<dbReference type="RefSeq" id="WP_224310061.1">
    <property type="nucleotide sequence ID" value="NZ_JAHSST010000003.1"/>
</dbReference>
<evidence type="ECO:0000259" key="2">
    <source>
        <dbReference type="Pfam" id="PF05065"/>
    </source>
</evidence>
<comment type="subcellular location">
    <subcellularLocation>
        <location evidence="1">Virion</location>
    </subcellularLocation>
</comment>
<keyword evidence="4" id="KW-1185">Reference proteome</keyword>
<dbReference type="Gene3D" id="3.30.2320.10">
    <property type="entry name" value="hypothetical protein PF0899 domain"/>
    <property type="match status" value="1"/>
</dbReference>
<feature type="domain" description="Phage capsid-like C-terminal" evidence="2">
    <location>
        <begin position="17"/>
        <end position="264"/>
    </location>
</feature>
<sequence length="278" mass="29037">MTLLSADAAGLTPAEYGELVTKPVEALSVAYAVGTKVLTKSHSYRIPLLVTDVTTGAVAEGAEIQASDADFDELVVVPAKFAGLTIASRELVDDSDPAAADQLGKSIARQIANSADRALFNSLASPNPAGFASLTGISEVEAPEAYANLDPFEEAVSLSEAAGGRITAWVTGATTALEVAKLKDASASNRALLNSDLTAEGRRMILGRPVVVSPFVPAGTIYGVSRDDFLVVTREDTRLDVDHSAYFSSDRVGVRGTMRLAFAMPVPATHVRITNAEA</sequence>
<name>A0ABS7W2P0_STROV</name>
<reference evidence="3 4" key="1">
    <citation type="submission" date="2021-06" db="EMBL/GenBank/DDBJ databases">
        <title>Ecological speciation of a Streptomyces species isolated from different habitats and geographic origins.</title>
        <authorList>
            <person name="Wang J."/>
        </authorList>
    </citation>
    <scope>NUCLEOTIDE SEQUENCE [LARGE SCALE GENOMIC DNA]</scope>
    <source>
        <strain evidence="3 4">FXJ8.012</strain>
    </source>
</reference>
<dbReference type="NCBIfam" id="TIGR01554">
    <property type="entry name" value="major_cap_HK97"/>
    <property type="match status" value="1"/>
</dbReference>
<proteinExistence type="predicted"/>
<evidence type="ECO:0000256" key="1">
    <source>
        <dbReference type="ARBA" id="ARBA00004328"/>
    </source>
</evidence>